<evidence type="ECO:0000256" key="1">
    <source>
        <dbReference type="SAM" id="MobiDB-lite"/>
    </source>
</evidence>
<feature type="region of interest" description="Disordered" evidence="1">
    <location>
        <begin position="27"/>
        <end position="69"/>
    </location>
</feature>
<sequence>MRAPSTPLVLALAFVPLAVRAVAACGGDSSPPPTTPAMAPETATTTAAPPPPPPPKSVGPDPSGRTSAAEGSFDYEVEFLRKHGTVEVLEAPNGGRVAVSPTYQGRVMTSAIGAAEKSIGWVNHKFIEEKKTGAAFDNYGGEDRFWLGPEGGQFALFFAPGAEFNLTKWQTPAALQEGAWTVSEKTATRVVFKRNLTLKNYKGTEFSLEVERTIDLLSAGDVEKLAGTKPGEGVKWVGFATTNKITNTGSKAWTKDAGLLSVWILGQFNPAPDGYVIVPFEAAAKGEVVNDRYFGKVPADRLATESKDGYLRFKADGQHRSKIGLGPSRAKNVLGSYAESAKLLTVVSYDKPKANDYVNSMWEKQKAPYGGDVVNSYNDGPTDPGKPSLGGFYELETSSPAAALAPKASLVHVNRTFHFVGDRASLEPIAKKALNASLAKVAEGIH</sequence>
<dbReference type="RefSeq" id="WP_394838433.1">
    <property type="nucleotide sequence ID" value="NZ_CP089929.1"/>
</dbReference>
<evidence type="ECO:0000256" key="2">
    <source>
        <dbReference type="SAM" id="SignalP"/>
    </source>
</evidence>
<dbReference type="InterPro" id="IPR046713">
    <property type="entry name" value="DUF6786"/>
</dbReference>
<evidence type="ECO:0000313" key="4">
    <source>
        <dbReference type="Proteomes" id="UP001374803"/>
    </source>
</evidence>
<protein>
    <recommendedName>
        <fullName evidence="5">Lipoprotein</fullName>
    </recommendedName>
</protein>
<feature type="compositionally biased region" description="Low complexity" evidence="1">
    <location>
        <begin position="36"/>
        <end position="47"/>
    </location>
</feature>
<name>A0ABZ2LIX8_9BACT</name>
<dbReference type="Pfam" id="PF20583">
    <property type="entry name" value="DUF6786"/>
    <property type="match status" value="1"/>
</dbReference>
<accession>A0ABZ2LIX8</accession>
<keyword evidence="4" id="KW-1185">Reference proteome</keyword>
<feature type="chain" id="PRO_5045073786" description="Lipoprotein" evidence="2">
    <location>
        <begin position="24"/>
        <end position="446"/>
    </location>
</feature>
<keyword evidence="2" id="KW-0732">Signal</keyword>
<gene>
    <name evidence="3" type="ORF">LVJ94_16140</name>
</gene>
<reference evidence="3" key="1">
    <citation type="submission" date="2021-12" db="EMBL/GenBank/DDBJ databases">
        <title>Discovery of the Pendulisporaceae a myxobacterial family with distinct sporulation behavior and unique specialized metabolism.</title>
        <authorList>
            <person name="Garcia R."/>
            <person name="Popoff A."/>
            <person name="Bader C.D."/>
            <person name="Loehr J."/>
            <person name="Walesch S."/>
            <person name="Walt C."/>
            <person name="Boldt J."/>
            <person name="Bunk B."/>
            <person name="Haeckl F.J.F.P.J."/>
            <person name="Gunesch A.P."/>
            <person name="Birkelbach J."/>
            <person name="Nuebel U."/>
            <person name="Pietschmann T."/>
            <person name="Bach T."/>
            <person name="Mueller R."/>
        </authorList>
    </citation>
    <scope>NUCLEOTIDE SEQUENCE</scope>
    <source>
        <strain evidence="3">MSr11367</strain>
    </source>
</reference>
<dbReference type="EMBL" id="CP089983">
    <property type="protein sequence ID" value="WXB08757.1"/>
    <property type="molecule type" value="Genomic_DNA"/>
</dbReference>
<proteinExistence type="predicted"/>
<feature type="signal peptide" evidence="2">
    <location>
        <begin position="1"/>
        <end position="23"/>
    </location>
</feature>
<feature type="compositionally biased region" description="Pro residues" evidence="1">
    <location>
        <begin position="48"/>
        <end position="57"/>
    </location>
</feature>
<organism evidence="3 4">
    <name type="scientific">Pendulispora rubella</name>
    <dbReference type="NCBI Taxonomy" id="2741070"/>
    <lineage>
        <taxon>Bacteria</taxon>
        <taxon>Pseudomonadati</taxon>
        <taxon>Myxococcota</taxon>
        <taxon>Myxococcia</taxon>
        <taxon>Myxococcales</taxon>
        <taxon>Sorangiineae</taxon>
        <taxon>Pendulisporaceae</taxon>
        <taxon>Pendulispora</taxon>
    </lineage>
</organism>
<evidence type="ECO:0008006" key="5">
    <source>
        <dbReference type="Google" id="ProtNLM"/>
    </source>
</evidence>
<dbReference type="Proteomes" id="UP001374803">
    <property type="component" value="Chromosome"/>
</dbReference>
<evidence type="ECO:0000313" key="3">
    <source>
        <dbReference type="EMBL" id="WXB08757.1"/>
    </source>
</evidence>